<organism evidence="1 2">
    <name type="scientific">Alteromonas mediterranea (strain DSM 17117 / CIP 110805 / LMG 28347 / Deep ecotype)</name>
    <dbReference type="NCBI Taxonomy" id="1774373"/>
    <lineage>
        <taxon>Bacteria</taxon>
        <taxon>Pseudomonadati</taxon>
        <taxon>Pseudomonadota</taxon>
        <taxon>Gammaproteobacteria</taxon>
        <taxon>Alteromonadales</taxon>
        <taxon>Alteromonadaceae</taxon>
        <taxon>Alteromonas/Salinimonas group</taxon>
        <taxon>Alteromonas</taxon>
    </lineage>
</organism>
<dbReference type="AlphaFoldDB" id="F2G8P3"/>
<dbReference type="HOGENOM" id="CLU_3163875_0_0_6"/>
<keyword evidence="2" id="KW-1185">Reference proteome</keyword>
<name>F2G8P3_ALTMD</name>
<dbReference type="Proteomes" id="UP000001870">
    <property type="component" value="Chromosome"/>
</dbReference>
<evidence type="ECO:0000313" key="1">
    <source>
        <dbReference type="EMBL" id="AEA98753.1"/>
    </source>
</evidence>
<reference evidence="1 2" key="2">
    <citation type="journal article" date="2015" name="Antonie Van Leeuwenhoek">
        <title>Ecophysiological diversity of a novel member of the genus Alteromonas, and description of Alteromonas mediterranea sp. nov.</title>
        <authorList>
            <person name="Ivanova E.P."/>
            <person name="Lopez-Perez M."/>
            <person name="Zabalos M."/>
            <person name="Nguyen S.H."/>
            <person name="Webb H.K."/>
            <person name="Ryan J."/>
            <person name="Lagutin K."/>
            <person name="Vyssotski M."/>
            <person name="Crawford R.J."/>
            <person name="Rodriguez-Valera F."/>
        </authorList>
    </citation>
    <scope>NUCLEOTIDE SEQUENCE [LARGE SCALE GENOMIC DNA]</scope>
    <source>
        <strain evidence="2">DSM 17117 / CIP 110805 / LMG 28347 / Deep ecotype</strain>
    </source>
</reference>
<proteinExistence type="predicted"/>
<dbReference type="EMBL" id="CP001103">
    <property type="protein sequence ID" value="AEA98753.1"/>
    <property type="molecule type" value="Genomic_DNA"/>
</dbReference>
<evidence type="ECO:0000313" key="2">
    <source>
        <dbReference type="Proteomes" id="UP000001870"/>
    </source>
</evidence>
<gene>
    <name evidence="1" type="ordered locus">MADE_1013095</name>
</gene>
<dbReference type="RefSeq" id="WP_012519045.1">
    <property type="nucleotide sequence ID" value="NC_011138.3"/>
</dbReference>
<reference evidence="1 2" key="1">
    <citation type="journal article" date="2008" name="ISME J.">
        <title>Comparative genomics of two ecotypes of the marine planktonic copiotroph Alteromonas macleodii suggests alternative lifestyles associated with different kinds of particulate organic matter.</title>
        <authorList>
            <person name="Ivars-Martinez E."/>
            <person name="Martin-Cuadrado A.B."/>
            <person name="D'Auria G."/>
            <person name="Mira A."/>
            <person name="Ferriera S."/>
            <person name="Johnson J."/>
            <person name="Friedman R."/>
            <person name="Rodriguez-Valera F."/>
        </authorList>
    </citation>
    <scope>NUCLEOTIDE SEQUENCE [LARGE SCALE GENOMIC DNA]</scope>
    <source>
        <strain evidence="2">DSM 17117 / CIP 110805 / LMG 28347 / Deep ecotype</strain>
    </source>
</reference>
<sequence length="47" mass="5428">MAFEYNDAAMAEKLLEESHEQAFFESALNFKTLSFKKASDLNIIERV</sequence>
<protein>
    <submittedName>
        <fullName evidence="1">Uncharacterized protein</fullName>
    </submittedName>
</protein>
<dbReference type="KEGG" id="amc:MADE_1013095"/>
<accession>F2G8P3</accession>